<keyword evidence="3 7" id="KW-0489">Methyltransferase</keyword>
<evidence type="ECO:0000313" key="7">
    <source>
        <dbReference type="EMBL" id="MTD94758.1"/>
    </source>
</evidence>
<dbReference type="InterPro" id="IPR006363">
    <property type="entry name" value="Cbl_synth_CobJ/CibH_dom"/>
</dbReference>
<keyword evidence="5" id="KW-0949">S-adenosyl-L-methionine</keyword>
<dbReference type="InterPro" id="IPR014776">
    <property type="entry name" value="4pyrrole_Mease_sub2"/>
</dbReference>
<evidence type="ECO:0000313" key="8">
    <source>
        <dbReference type="Proteomes" id="UP000440694"/>
    </source>
</evidence>
<dbReference type="RefSeq" id="WP_154739137.1">
    <property type="nucleotide sequence ID" value="NZ_WMBQ01000001.1"/>
</dbReference>
<evidence type="ECO:0000256" key="1">
    <source>
        <dbReference type="ARBA" id="ARBA00004953"/>
    </source>
</evidence>
<dbReference type="GO" id="GO:0030789">
    <property type="term" value="F:precorrin-3B C17-methyltransferase activity"/>
    <property type="evidence" value="ECO:0007669"/>
    <property type="project" value="UniProtKB-EC"/>
</dbReference>
<keyword evidence="2" id="KW-0169">Cobalamin biosynthesis</keyword>
<dbReference type="EC" id="2.1.1.131" evidence="7"/>
<dbReference type="AlphaFoldDB" id="A0A6I3KK70"/>
<reference evidence="7 8" key="1">
    <citation type="submission" date="2019-11" db="EMBL/GenBank/DDBJ databases">
        <title>Identification of a novel strain.</title>
        <authorList>
            <person name="Xu Q."/>
            <person name="Wang G."/>
        </authorList>
    </citation>
    <scope>NUCLEOTIDE SEQUENCE [LARGE SCALE GENOMIC DNA]</scope>
    <source>
        <strain evidence="8">xq</strain>
    </source>
</reference>
<dbReference type="CDD" id="cd11646">
    <property type="entry name" value="Precorrin_3B_C17_MT"/>
    <property type="match status" value="1"/>
</dbReference>
<keyword evidence="4 7" id="KW-0808">Transferase</keyword>
<gene>
    <name evidence="7" type="primary">cobJ</name>
    <name evidence="7" type="ORF">GIW81_10490</name>
</gene>
<dbReference type="Proteomes" id="UP000440694">
    <property type="component" value="Unassembled WGS sequence"/>
</dbReference>
<feature type="domain" description="Tetrapyrrole methylase" evidence="6">
    <location>
        <begin position="4"/>
        <end position="213"/>
    </location>
</feature>
<dbReference type="UniPathway" id="UPA00148"/>
<sequence length="253" mass="27022">MSGTLTIVGLGPGAPELTTPAVSEALRQATDLIGYETYMARVPLIEGQLRHTSDNRVELDRARQALRLADEGRRVVVVSSGDPGIFAMAAAVFEAMETGDAHWRALDVRVEPGVTAMLAASAMAGAPLGADFCAVSLSDNLKSWSTIEKRLVAASNGDFVLALYNPASRSRPHQLARAFELLLRWRPESTVVIFVRAAGSNDAKLHITTLAEAATYPADMRTLVIVGSSTTRVIHRDGAAPLAYTPRSEGSRP</sequence>
<dbReference type="InterPro" id="IPR051810">
    <property type="entry name" value="Precorrin_MeTrfase"/>
</dbReference>
<keyword evidence="8" id="KW-1185">Reference proteome</keyword>
<proteinExistence type="predicted"/>
<dbReference type="Gene3D" id="3.40.1010.10">
    <property type="entry name" value="Cobalt-precorrin-4 Transmethylase, Domain 1"/>
    <property type="match status" value="1"/>
</dbReference>
<evidence type="ECO:0000256" key="2">
    <source>
        <dbReference type="ARBA" id="ARBA00022573"/>
    </source>
</evidence>
<dbReference type="InterPro" id="IPR014777">
    <property type="entry name" value="4pyrrole_Mease_sub1"/>
</dbReference>
<dbReference type="PANTHER" id="PTHR47036:SF1">
    <property type="entry name" value="COBALT-FACTOR III C(17)-METHYLTRANSFERASE-RELATED"/>
    <property type="match status" value="1"/>
</dbReference>
<evidence type="ECO:0000256" key="5">
    <source>
        <dbReference type="ARBA" id="ARBA00022691"/>
    </source>
</evidence>
<dbReference type="NCBIfam" id="TIGR01466">
    <property type="entry name" value="cobJ_cbiH"/>
    <property type="match status" value="1"/>
</dbReference>
<dbReference type="InterPro" id="IPR035996">
    <property type="entry name" value="4pyrrol_Methylase_sf"/>
</dbReference>
<dbReference type="SUPFAM" id="SSF53790">
    <property type="entry name" value="Tetrapyrrole methylase"/>
    <property type="match status" value="1"/>
</dbReference>
<dbReference type="EMBL" id="WMBQ01000001">
    <property type="protein sequence ID" value="MTD94758.1"/>
    <property type="molecule type" value="Genomic_DNA"/>
</dbReference>
<organism evidence="7 8">
    <name type="scientific">Hyphomicrobium album</name>
    <dbReference type="NCBI Taxonomy" id="2665159"/>
    <lineage>
        <taxon>Bacteria</taxon>
        <taxon>Pseudomonadati</taxon>
        <taxon>Pseudomonadota</taxon>
        <taxon>Alphaproteobacteria</taxon>
        <taxon>Hyphomicrobiales</taxon>
        <taxon>Hyphomicrobiaceae</taxon>
        <taxon>Hyphomicrobium</taxon>
    </lineage>
</organism>
<evidence type="ECO:0000256" key="4">
    <source>
        <dbReference type="ARBA" id="ARBA00022679"/>
    </source>
</evidence>
<protein>
    <submittedName>
        <fullName evidence="7">Precorrin-3B C(17)-methyltransferase</fullName>
        <ecNumber evidence="7">2.1.1.131</ecNumber>
    </submittedName>
</protein>
<dbReference type="GO" id="GO:0009236">
    <property type="term" value="P:cobalamin biosynthetic process"/>
    <property type="evidence" value="ECO:0007669"/>
    <property type="project" value="UniProtKB-UniPathway"/>
</dbReference>
<dbReference type="Pfam" id="PF00590">
    <property type="entry name" value="TP_methylase"/>
    <property type="match status" value="1"/>
</dbReference>
<dbReference type="GO" id="GO:0032259">
    <property type="term" value="P:methylation"/>
    <property type="evidence" value="ECO:0007669"/>
    <property type="project" value="UniProtKB-KW"/>
</dbReference>
<dbReference type="Gene3D" id="3.30.950.10">
    <property type="entry name" value="Methyltransferase, Cobalt-precorrin-4 Transmethylase, Domain 2"/>
    <property type="match status" value="1"/>
</dbReference>
<accession>A0A6I3KK70</accession>
<evidence type="ECO:0000259" key="6">
    <source>
        <dbReference type="Pfam" id="PF00590"/>
    </source>
</evidence>
<name>A0A6I3KK70_9HYPH</name>
<evidence type="ECO:0000256" key="3">
    <source>
        <dbReference type="ARBA" id="ARBA00022603"/>
    </source>
</evidence>
<dbReference type="InterPro" id="IPR000878">
    <property type="entry name" value="4pyrrol_Mease"/>
</dbReference>
<comment type="caution">
    <text evidence="7">The sequence shown here is derived from an EMBL/GenBank/DDBJ whole genome shotgun (WGS) entry which is preliminary data.</text>
</comment>
<comment type="pathway">
    <text evidence="1">Cofactor biosynthesis; adenosylcobalamin biosynthesis.</text>
</comment>
<dbReference type="PANTHER" id="PTHR47036">
    <property type="entry name" value="COBALT-FACTOR III C(17)-METHYLTRANSFERASE-RELATED"/>
    <property type="match status" value="1"/>
</dbReference>